<keyword evidence="13" id="KW-0472">Membrane</keyword>
<dbReference type="SUPFAM" id="SSF55874">
    <property type="entry name" value="ATPase domain of HSP90 chaperone/DNA topoisomerase II/histidine kinase"/>
    <property type="match status" value="1"/>
</dbReference>
<protein>
    <recommendedName>
        <fullName evidence="4">histidine kinase</fullName>
        <ecNumber evidence="4">2.7.13.3</ecNumber>
    </recommendedName>
</protein>
<dbReference type="CDD" id="cd00130">
    <property type="entry name" value="PAS"/>
    <property type="match status" value="3"/>
</dbReference>
<evidence type="ECO:0000256" key="2">
    <source>
        <dbReference type="ARBA" id="ARBA00004141"/>
    </source>
</evidence>
<evidence type="ECO:0000256" key="3">
    <source>
        <dbReference type="ARBA" id="ARBA00006402"/>
    </source>
</evidence>
<dbReference type="Gene3D" id="3.30.450.20">
    <property type="entry name" value="PAS domain"/>
    <property type="match status" value="4"/>
</dbReference>
<dbReference type="InterPro" id="IPR005467">
    <property type="entry name" value="His_kinase_dom"/>
</dbReference>
<evidence type="ECO:0000313" key="20">
    <source>
        <dbReference type="Proteomes" id="UP000738376"/>
    </source>
</evidence>
<proteinExistence type="inferred from homology"/>
<feature type="domain" description="PAC" evidence="18">
    <location>
        <begin position="448"/>
        <end position="498"/>
    </location>
</feature>
<feature type="domain" description="PAS" evidence="17">
    <location>
        <begin position="243"/>
        <end position="316"/>
    </location>
</feature>
<comment type="caution">
    <text evidence="19">The sequence shown here is derived from an EMBL/GenBank/DDBJ whole genome shotgun (WGS) entry which is preliminary data.</text>
</comment>
<dbReference type="SUPFAM" id="SSF55785">
    <property type="entry name" value="PYP-like sensor domain (PAS domain)"/>
    <property type="match status" value="3"/>
</dbReference>
<evidence type="ECO:0000259" key="17">
    <source>
        <dbReference type="PROSITE" id="PS50112"/>
    </source>
</evidence>
<feature type="domain" description="PAS" evidence="17">
    <location>
        <begin position="372"/>
        <end position="445"/>
    </location>
</feature>
<dbReference type="PROSITE" id="PS50109">
    <property type="entry name" value="HIS_KIN"/>
    <property type="match status" value="1"/>
</dbReference>
<keyword evidence="5" id="KW-0597">Phosphoprotein</keyword>
<feature type="domain" description="Phytochrome chromophore attachment site" evidence="15">
    <location>
        <begin position="518"/>
        <end position="654"/>
    </location>
</feature>
<dbReference type="SMART" id="SM00086">
    <property type="entry name" value="PAC"/>
    <property type="match status" value="4"/>
</dbReference>
<dbReference type="SMART" id="SM00388">
    <property type="entry name" value="HisKA"/>
    <property type="match status" value="1"/>
</dbReference>
<evidence type="ECO:0000259" key="18">
    <source>
        <dbReference type="PROSITE" id="PS50113"/>
    </source>
</evidence>
<organism evidence="19 20">
    <name type="scientific">Pseudanabaena yagii GIHE-NHR1</name>
    <dbReference type="NCBI Taxonomy" id="2722753"/>
    <lineage>
        <taxon>Bacteria</taxon>
        <taxon>Bacillati</taxon>
        <taxon>Cyanobacteriota</taxon>
        <taxon>Cyanophyceae</taxon>
        <taxon>Pseudanabaenales</taxon>
        <taxon>Pseudanabaenaceae</taxon>
        <taxon>Pseudanabaena</taxon>
        <taxon>Pseudanabaena yagii</taxon>
    </lineage>
</organism>
<dbReference type="PANTHER" id="PTHR42878">
    <property type="entry name" value="TWO-COMPONENT HISTIDINE KINASE"/>
    <property type="match status" value="1"/>
</dbReference>
<dbReference type="Pfam" id="PF01590">
    <property type="entry name" value="GAF"/>
    <property type="match status" value="1"/>
</dbReference>
<dbReference type="SMART" id="SM00065">
    <property type="entry name" value="GAF"/>
    <property type="match status" value="1"/>
</dbReference>
<dbReference type="Gene3D" id="3.30.565.10">
    <property type="entry name" value="Histidine kinase-like ATPase, C-terminal domain"/>
    <property type="match status" value="1"/>
</dbReference>
<dbReference type="SMART" id="SM00387">
    <property type="entry name" value="HATPase_c"/>
    <property type="match status" value="1"/>
</dbReference>
<dbReference type="PANTHER" id="PTHR42878:SF7">
    <property type="entry name" value="SENSOR HISTIDINE KINASE GLRK"/>
    <property type="match status" value="1"/>
</dbReference>
<keyword evidence="6" id="KW-0808">Transferase</keyword>
<evidence type="ECO:0000256" key="14">
    <source>
        <dbReference type="SAM" id="Coils"/>
    </source>
</evidence>
<evidence type="ECO:0000256" key="4">
    <source>
        <dbReference type="ARBA" id="ARBA00012438"/>
    </source>
</evidence>
<evidence type="ECO:0000259" key="15">
    <source>
        <dbReference type="PROSITE" id="PS50046"/>
    </source>
</evidence>
<keyword evidence="10" id="KW-0067">ATP-binding</keyword>
<dbReference type="SUPFAM" id="SSF55781">
    <property type="entry name" value="GAF domain-like"/>
    <property type="match status" value="1"/>
</dbReference>
<evidence type="ECO:0000313" key="19">
    <source>
        <dbReference type="EMBL" id="NMF57430.1"/>
    </source>
</evidence>
<dbReference type="SMART" id="SM00091">
    <property type="entry name" value="PAS"/>
    <property type="match status" value="3"/>
</dbReference>
<dbReference type="RefSeq" id="WP_169362463.1">
    <property type="nucleotide sequence ID" value="NZ_JAAVJL010000001.1"/>
</dbReference>
<dbReference type="InterPro" id="IPR004358">
    <property type="entry name" value="Sig_transdc_His_kin-like_C"/>
</dbReference>
<dbReference type="InterPro" id="IPR016132">
    <property type="entry name" value="Phyto_chromo_attachment"/>
</dbReference>
<feature type="domain" description="PAS" evidence="17">
    <location>
        <begin position="141"/>
        <end position="187"/>
    </location>
</feature>
<dbReference type="PROSITE" id="PS50113">
    <property type="entry name" value="PAC"/>
    <property type="match status" value="2"/>
</dbReference>
<evidence type="ECO:0000256" key="7">
    <source>
        <dbReference type="ARBA" id="ARBA00022692"/>
    </source>
</evidence>
<evidence type="ECO:0000256" key="1">
    <source>
        <dbReference type="ARBA" id="ARBA00000085"/>
    </source>
</evidence>
<dbReference type="NCBIfam" id="TIGR00229">
    <property type="entry name" value="sensory_box"/>
    <property type="match status" value="3"/>
</dbReference>
<dbReference type="PRINTS" id="PR00344">
    <property type="entry name" value="BCTRLSENSOR"/>
</dbReference>
<comment type="similarity">
    <text evidence="3">In the N-terminal section; belongs to the phytochrome family.</text>
</comment>
<dbReference type="InterPro" id="IPR050351">
    <property type="entry name" value="BphY/WalK/GraS-like"/>
</dbReference>
<keyword evidence="11" id="KW-1133">Transmembrane helix</keyword>
<dbReference type="EC" id="2.7.13.3" evidence="4"/>
<feature type="domain" description="Histidine kinase" evidence="16">
    <location>
        <begin position="713"/>
        <end position="932"/>
    </location>
</feature>
<keyword evidence="9" id="KW-0418">Kinase</keyword>
<comment type="catalytic activity">
    <reaction evidence="1">
        <text>ATP + protein L-histidine = ADP + protein N-phospho-L-histidine.</text>
        <dbReference type="EC" id="2.7.13.3"/>
    </reaction>
</comment>
<dbReference type="InterPro" id="IPR013767">
    <property type="entry name" value="PAS_fold"/>
</dbReference>
<dbReference type="EMBL" id="JAAVJL010000001">
    <property type="protein sequence ID" value="NMF57430.1"/>
    <property type="molecule type" value="Genomic_DNA"/>
</dbReference>
<dbReference type="InterPro" id="IPR035965">
    <property type="entry name" value="PAS-like_dom_sf"/>
</dbReference>
<evidence type="ECO:0000259" key="16">
    <source>
        <dbReference type="PROSITE" id="PS50109"/>
    </source>
</evidence>
<sequence>MQNILDHIQCGIFVLTVESNPDQSTISNLEFTLRFETTNLAFVHLVFGERIVDQTVNLIGLTVHECLPLEFVNSLNTHINQCLRSQQKVEYEAHLDLITNRVLLISLSLKTDNNDHTQKIIGTCQDITNLSRSKTHVRYANDQKFGHLVNSVSDAFVVVDHEGIVRYVNRAAEEMFGCKSEDIIGESFGLPIVAGESTDIDILNQGKTTSAEMRVSETIDEDRRVYVVASLRDVSERNRVEESLKLRERAIAASSNGIVITDATQPDNPMIYVNPSFERITGYSAAEVIGRDCKFLQGGDRNQIGLLDLRQAIKEQRECHAVLLNYRKDGTPFWNDLYIAPVFNDHGDLTNYIGIQTDITEQVKSTQRLLESEERLRTVLTSIKEGITFSDDSGYFSIFNAGMENLTGYTIAEANASHDFTNFLYPDRSEHDKALQRLQQLQETGRATTVETRICHKDGTFKDVLVSTRIMLYKGKRMYLSSYYDITERKRVETQLRYQSERERLLNAILLKIQRELNLEQILAITVKEAQELLRIDRVAIYQFNQDWSGTFVVEAVNDSSLSILGKTINDPCFNQENIQKYYKQPISSINDVENAEISPCHKDLLQQFQVKANIVVTISFGDTLWGLLIAHQCLETRLWEEFEIDLLRQLANHVAIAIQQVKLFERVQDLNKNLECQVAERTQQLEQSLSQLERALLKEKELNELKSQFISRASHEFRTPLATIQTASDLLRNYGHKMSNEKKLERIDKIQREVKGMTSLLEEVLVIGKTESGKFELRGETINLEAFCLEIIEQAKLLGNGKHHVIFKNINAPTNIVIDTKFFKQIISNLLSNAIKYSPNSTEVNFTISQTSDRVPKLLLEFQDYGIGIPEIDQEKVFEHFYRAHNVGMIAGTGLGMAIIKNSIDILGGTVQLTSVENKGTTVRVKLPISMG</sequence>
<dbReference type="SUPFAM" id="SSF47384">
    <property type="entry name" value="Homodimeric domain of signal transducing histidine kinase"/>
    <property type="match status" value="1"/>
</dbReference>
<dbReference type="CDD" id="cd00082">
    <property type="entry name" value="HisKA"/>
    <property type="match status" value="1"/>
</dbReference>
<comment type="subcellular location">
    <subcellularLocation>
        <location evidence="2">Membrane</location>
        <topology evidence="2">Multi-pass membrane protein</topology>
    </subcellularLocation>
</comment>
<evidence type="ECO:0000256" key="10">
    <source>
        <dbReference type="ARBA" id="ARBA00022840"/>
    </source>
</evidence>
<dbReference type="InterPro" id="IPR003018">
    <property type="entry name" value="GAF"/>
</dbReference>
<dbReference type="InterPro" id="IPR001610">
    <property type="entry name" value="PAC"/>
</dbReference>
<dbReference type="InterPro" id="IPR000700">
    <property type="entry name" value="PAS-assoc_C"/>
</dbReference>
<dbReference type="Pfam" id="PF13426">
    <property type="entry name" value="PAS_9"/>
    <property type="match status" value="1"/>
</dbReference>
<dbReference type="PROSITE" id="PS50112">
    <property type="entry name" value="PAS"/>
    <property type="match status" value="3"/>
</dbReference>
<dbReference type="InterPro" id="IPR036890">
    <property type="entry name" value="HATPase_C_sf"/>
</dbReference>
<evidence type="ECO:0000256" key="9">
    <source>
        <dbReference type="ARBA" id="ARBA00022777"/>
    </source>
</evidence>
<dbReference type="Gene3D" id="3.30.450.40">
    <property type="match status" value="1"/>
</dbReference>
<evidence type="ECO:0000256" key="11">
    <source>
        <dbReference type="ARBA" id="ARBA00022989"/>
    </source>
</evidence>
<keyword evidence="20" id="KW-1185">Reference proteome</keyword>
<evidence type="ECO:0000256" key="12">
    <source>
        <dbReference type="ARBA" id="ARBA00023012"/>
    </source>
</evidence>
<evidence type="ECO:0000256" key="8">
    <source>
        <dbReference type="ARBA" id="ARBA00022741"/>
    </source>
</evidence>
<dbReference type="PROSITE" id="PS50046">
    <property type="entry name" value="PHYTOCHROME_2"/>
    <property type="match status" value="1"/>
</dbReference>
<evidence type="ECO:0000256" key="6">
    <source>
        <dbReference type="ARBA" id="ARBA00022679"/>
    </source>
</evidence>
<dbReference type="InterPro" id="IPR003594">
    <property type="entry name" value="HATPase_dom"/>
</dbReference>
<keyword evidence="8" id="KW-0547">Nucleotide-binding</keyword>
<accession>A0ABX1LPJ2</accession>
<reference evidence="19 20" key="1">
    <citation type="submission" date="2020-03" db="EMBL/GenBank/DDBJ databases">
        <title>Draft Genome Sequence of 2-Methylisoborneol Producing Pseudanabaena yagii Strain GIHE-NHR1 Isolated from North Han River in South Korea.</title>
        <authorList>
            <person name="Jeong J."/>
        </authorList>
    </citation>
    <scope>NUCLEOTIDE SEQUENCE [LARGE SCALE GENOMIC DNA]</scope>
    <source>
        <strain evidence="19 20">GIHE-NHR1</strain>
    </source>
</reference>
<keyword evidence="7" id="KW-0812">Transmembrane</keyword>
<gene>
    <name evidence="19" type="ORF">HC246_05185</name>
</gene>
<dbReference type="InterPro" id="IPR003661">
    <property type="entry name" value="HisK_dim/P_dom"/>
</dbReference>
<keyword evidence="14" id="KW-0175">Coiled coil</keyword>
<name>A0ABX1LPJ2_9CYAN</name>
<dbReference type="Proteomes" id="UP000738376">
    <property type="component" value="Unassembled WGS sequence"/>
</dbReference>
<feature type="domain" description="PAC" evidence="18">
    <location>
        <begin position="317"/>
        <end position="371"/>
    </location>
</feature>
<feature type="coiled-coil region" evidence="14">
    <location>
        <begin position="672"/>
        <end position="706"/>
    </location>
</feature>
<dbReference type="Pfam" id="PF02518">
    <property type="entry name" value="HATPase_c"/>
    <property type="match status" value="1"/>
</dbReference>
<dbReference type="Pfam" id="PF00989">
    <property type="entry name" value="PAS"/>
    <property type="match status" value="2"/>
</dbReference>
<evidence type="ECO:0000256" key="5">
    <source>
        <dbReference type="ARBA" id="ARBA00022553"/>
    </source>
</evidence>
<dbReference type="Pfam" id="PF00512">
    <property type="entry name" value="HisKA"/>
    <property type="match status" value="1"/>
</dbReference>
<dbReference type="InterPro" id="IPR036097">
    <property type="entry name" value="HisK_dim/P_sf"/>
</dbReference>
<dbReference type="Gene3D" id="1.10.287.130">
    <property type="match status" value="1"/>
</dbReference>
<dbReference type="InterPro" id="IPR029016">
    <property type="entry name" value="GAF-like_dom_sf"/>
</dbReference>
<keyword evidence="12" id="KW-0902">Two-component regulatory system</keyword>
<evidence type="ECO:0000256" key="13">
    <source>
        <dbReference type="ARBA" id="ARBA00023136"/>
    </source>
</evidence>
<dbReference type="CDD" id="cd00075">
    <property type="entry name" value="HATPase"/>
    <property type="match status" value="1"/>
</dbReference>
<dbReference type="InterPro" id="IPR000014">
    <property type="entry name" value="PAS"/>
</dbReference>